<dbReference type="EMBL" id="LR900045">
    <property type="protein sequence ID" value="CAD7243936.1"/>
    <property type="molecule type" value="Genomic_DNA"/>
</dbReference>
<reference evidence="2" key="1">
    <citation type="submission" date="2020-11" db="EMBL/GenBank/DDBJ databases">
        <authorList>
            <person name="Tran Van P."/>
        </authorList>
    </citation>
    <scope>NUCLEOTIDE SEQUENCE</scope>
</reference>
<feature type="transmembrane region" description="Helical" evidence="1">
    <location>
        <begin position="66"/>
        <end position="94"/>
    </location>
</feature>
<dbReference type="OrthoDB" id="6140671at2759"/>
<gene>
    <name evidence="2" type="ORF">DSTB1V02_LOCUS3843</name>
</gene>
<dbReference type="PANTHER" id="PTHR21284">
    <property type="entry name" value="EG:80H7.2 PROTEIN"/>
    <property type="match status" value="1"/>
</dbReference>
<name>A0A7R8X6R5_9CRUS</name>
<proteinExistence type="predicted"/>
<feature type="transmembrane region" description="Helical" evidence="1">
    <location>
        <begin position="30"/>
        <end position="54"/>
    </location>
</feature>
<protein>
    <submittedName>
        <fullName evidence="2">Uncharacterized protein</fullName>
    </submittedName>
</protein>
<keyword evidence="1" id="KW-0812">Transmembrane</keyword>
<dbReference type="Proteomes" id="UP000677054">
    <property type="component" value="Unassembled WGS sequence"/>
</dbReference>
<dbReference type="AlphaFoldDB" id="A0A7R8X6R5"/>
<evidence type="ECO:0000313" key="3">
    <source>
        <dbReference type="Proteomes" id="UP000677054"/>
    </source>
</evidence>
<accession>A0A7R8X6R5</accession>
<sequence>MEQYPRYQLDHKFSGCHYVFSNEYQIIREWLLPTPLLFLAVVVFGSMCFSRDWLMYPNFNYISWSYGFAVIAMFSHAAAGALLLLNFTASFTLCIGSSRSKKKKSQEQQPAADDCWSFLKWSWIYLNLMILPLFKNLPVASMLLSNAQLKNGPEFISDY</sequence>
<organism evidence="2">
    <name type="scientific">Darwinula stevensoni</name>
    <dbReference type="NCBI Taxonomy" id="69355"/>
    <lineage>
        <taxon>Eukaryota</taxon>
        <taxon>Metazoa</taxon>
        <taxon>Ecdysozoa</taxon>
        <taxon>Arthropoda</taxon>
        <taxon>Crustacea</taxon>
        <taxon>Oligostraca</taxon>
        <taxon>Ostracoda</taxon>
        <taxon>Podocopa</taxon>
        <taxon>Podocopida</taxon>
        <taxon>Darwinulocopina</taxon>
        <taxon>Darwinuloidea</taxon>
        <taxon>Darwinulidae</taxon>
        <taxon>Darwinula</taxon>
    </lineage>
</organism>
<keyword evidence="3" id="KW-1185">Reference proteome</keyword>
<keyword evidence="1" id="KW-0472">Membrane</keyword>
<evidence type="ECO:0000313" key="2">
    <source>
        <dbReference type="EMBL" id="CAD7243936.1"/>
    </source>
</evidence>
<keyword evidence="1" id="KW-1133">Transmembrane helix</keyword>
<dbReference type="GO" id="GO:0019991">
    <property type="term" value="P:septate junction assembly"/>
    <property type="evidence" value="ECO:0007669"/>
    <property type="project" value="TreeGrafter"/>
</dbReference>
<dbReference type="EMBL" id="CAJPEV010000528">
    <property type="protein sequence ID" value="CAG0886162.1"/>
    <property type="molecule type" value="Genomic_DNA"/>
</dbReference>
<evidence type="ECO:0000256" key="1">
    <source>
        <dbReference type="SAM" id="Phobius"/>
    </source>
</evidence>
<dbReference type="PANTHER" id="PTHR21284:SF12">
    <property type="entry name" value="EG:80H7.2 PROTEIN"/>
    <property type="match status" value="1"/>
</dbReference>
<dbReference type="GO" id="GO:0005918">
    <property type="term" value="C:septate junction"/>
    <property type="evidence" value="ECO:0007669"/>
    <property type="project" value="TreeGrafter"/>
</dbReference>
<dbReference type="GO" id="GO:0035151">
    <property type="term" value="P:regulation of tube size, open tracheal system"/>
    <property type="evidence" value="ECO:0007669"/>
    <property type="project" value="TreeGrafter"/>
</dbReference>